<dbReference type="PANTHER" id="PTHR13774">
    <property type="entry name" value="PHENAZINE BIOSYNTHESIS PROTEIN"/>
    <property type="match status" value="1"/>
</dbReference>
<sequence length="316" mass="34283">MAESLQFVTLDVFTDTPYHGNPLAIVMIPANHAMSDAKLQAIAREFNLSETVFLYLNKETDRDIRTSSAPAADVDTKPLEWRIRIFMTDCEIPFAGHPTVGTAIYALTCLNETNATQALLRCPAGIVTVDYDFASRTAKVSIPHAVHLHTEDQHTVEDICNMQPGLRDGAQIKNIHTFSPVSGMNFLNVELISLEALASITTTPIKPTLKLDSNLDFGFCATLFYVKTGENAVRTRMIAGSWEDPATGAASCGLGAMLALQQRSNTPNTLKITQGVEMGRRSEIGVTTTLSEDGMSVAIVELSGTAIQVMKGFLSK</sequence>
<protein>
    <recommendedName>
        <fullName evidence="4">Phenazine biosynthesis protein</fullName>
    </recommendedName>
</protein>
<dbReference type="PIRSF" id="PIRSF016184">
    <property type="entry name" value="PhzC_PhzF"/>
    <property type="match status" value="1"/>
</dbReference>
<dbReference type="Gene3D" id="3.10.310.10">
    <property type="entry name" value="Diaminopimelate Epimerase, Chain A, domain 1"/>
    <property type="match status" value="2"/>
</dbReference>
<dbReference type="EMBL" id="MUNK01000169">
    <property type="protein sequence ID" value="OTA27940.1"/>
    <property type="molecule type" value="Genomic_DNA"/>
</dbReference>
<dbReference type="STRING" id="1157616.A0A1Z5T065"/>
<dbReference type="GO" id="GO:0005737">
    <property type="term" value="C:cytoplasm"/>
    <property type="evidence" value="ECO:0007669"/>
    <property type="project" value="TreeGrafter"/>
</dbReference>
<feature type="active site" evidence="1">
    <location>
        <position position="50"/>
    </location>
</feature>
<dbReference type="Proteomes" id="UP000194280">
    <property type="component" value="Unassembled WGS sequence"/>
</dbReference>
<name>A0A1Z5T065_HORWE</name>
<gene>
    <name evidence="2" type="ORF">BTJ68_11553</name>
</gene>
<dbReference type="NCBIfam" id="TIGR00654">
    <property type="entry name" value="PhzF_family"/>
    <property type="match status" value="1"/>
</dbReference>
<evidence type="ECO:0000313" key="3">
    <source>
        <dbReference type="Proteomes" id="UP000194280"/>
    </source>
</evidence>
<proteinExistence type="predicted"/>
<keyword evidence="3" id="KW-1185">Reference proteome</keyword>
<dbReference type="GO" id="GO:0016853">
    <property type="term" value="F:isomerase activity"/>
    <property type="evidence" value="ECO:0007669"/>
    <property type="project" value="TreeGrafter"/>
</dbReference>
<dbReference type="AlphaFoldDB" id="A0A1Z5T065"/>
<dbReference type="SUPFAM" id="SSF54506">
    <property type="entry name" value="Diaminopimelate epimerase-like"/>
    <property type="match status" value="1"/>
</dbReference>
<dbReference type="InParanoid" id="A0A1Z5T065"/>
<accession>A0A1Z5T065</accession>
<dbReference type="Pfam" id="PF02567">
    <property type="entry name" value="PhzC-PhzF"/>
    <property type="match status" value="1"/>
</dbReference>
<dbReference type="OrthoDB" id="412383at2759"/>
<comment type="caution">
    <text evidence="2">The sequence shown here is derived from an EMBL/GenBank/DDBJ whole genome shotgun (WGS) entry which is preliminary data.</text>
</comment>
<evidence type="ECO:0008006" key="4">
    <source>
        <dbReference type="Google" id="ProtNLM"/>
    </source>
</evidence>
<dbReference type="InterPro" id="IPR003719">
    <property type="entry name" value="Phenazine_PhzF-like"/>
</dbReference>
<evidence type="ECO:0000313" key="2">
    <source>
        <dbReference type="EMBL" id="OTA27940.1"/>
    </source>
</evidence>
<reference evidence="2 3" key="1">
    <citation type="submission" date="2017-01" db="EMBL/GenBank/DDBJ databases">
        <title>The recent genome duplication of the halophilic yeast Hortaea werneckii: insights from long-read sequencing.</title>
        <authorList>
            <person name="Sinha S."/>
            <person name="Flibotte S."/>
            <person name="Neira M."/>
            <person name="Lenassi M."/>
            <person name="Gostincar C."/>
            <person name="Stajich J.E."/>
            <person name="Nislow C.E."/>
        </authorList>
    </citation>
    <scope>NUCLEOTIDE SEQUENCE [LARGE SCALE GENOMIC DNA]</scope>
    <source>
        <strain evidence="2 3">EXF-2000</strain>
    </source>
</reference>
<dbReference type="VEuPathDB" id="FungiDB:BTJ68_11553"/>
<dbReference type="PANTHER" id="PTHR13774:SF32">
    <property type="entry name" value="ANTISENSE-ENHANCING SEQUENCE 1"/>
    <property type="match status" value="1"/>
</dbReference>
<evidence type="ECO:0000256" key="1">
    <source>
        <dbReference type="PIRSR" id="PIRSR016184-1"/>
    </source>
</evidence>
<organism evidence="2 3">
    <name type="scientific">Hortaea werneckii EXF-2000</name>
    <dbReference type="NCBI Taxonomy" id="1157616"/>
    <lineage>
        <taxon>Eukaryota</taxon>
        <taxon>Fungi</taxon>
        <taxon>Dikarya</taxon>
        <taxon>Ascomycota</taxon>
        <taxon>Pezizomycotina</taxon>
        <taxon>Dothideomycetes</taxon>
        <taxon>Dothideomycetidae</taxon>
        <taxon>Mycosphaerellales</taxon>
        <taxon>Teratosphaeriaceae</taxon>
        <taxon>Hortaea</taxon>
    </lineage>
</organism>